<proteinExistence type="predicted"/>
<dbReference type="EMBL" id="RXOF01000014">
    <property type="protein sequence ID" value="RTQ46838.1"/>
    <property type="molecule type" value="Genomic_DNA"/>
</dbReference>
<accession>A0A3S0QFQ4</accession>
<feature type="domain" description="DUF3592" evidence="2">
    <location>
        <begin position="40"/>
        <end position="105"/>
    </location>
</feature>
<feature type="transmembrane region" description="Helical" evidence="1">
    <location>
        <begin position="6"/>
        <end position="24"/>
    </location>
</feature>
<keyword evidence="4" id="KW-1185">Reference proteome</keyword>
<protein>
    <submittedName>
        <fullName evidence="3">DUF3592 domain-containing protein</fullName>
    </submittedName>
</protein>
<dbReference type="InterPro" id="IPR021994">
    <property type="entry name" value="DUF3592"/>
</dbReference>
<keyword evidence="1" id="KW-0812">Transmembrane</keyword>
<comment type="caution">
    <text evidence="3">The sequence shown here is derived from an EMBL/GenBank/DDBJ whole genome shotgun (WGS) entry which is preliminary data.</text>
</comment>
<reference evidence="3 4" key="1">
    <citation type="submission" date="2018-12" db="EMBL/GenBank/DDBJ databases">
        <title>Hymenobacter gummosus sp. nov., isolated from a spring.</title>
        <authorList>
            <person name="Nie L."/>
        </authorList>
    </citation>
    <scope>NUCLEOTIDE SEQUENCE [LARGE SCALE GENOMIC DNA]</scope>
    <source>
        <strain evidence="3 4">KCTC 52166</strain>
    </source>
</reference>
<dbReference type="Proteomes" id="UP000282184">
    <property type="component" value="Unassembled WGS sequence"/>
</dbReference>
<evidence type="ECO:0000313" key="3">
    <source>
        <dbReference type="EMBL" id="RTQ46838.1"/>
    </source>
</evidence>
<dbReference type="RefSeq" id="WP_126695158.1">
    <property type="nucleotide sequence ID" value="NZ_RXOF01000014.1"/>
</dbReference>
<organism evidence="3 4">
    <name type="scientific">Hymenobacter gummosus</name>
    <dbReference type="NCBI Taxonomy" id="1776032"/>
    <lineage>
        <taxon>Bacteria</taxon>
        <taxon>Pseudomonadati</taxon>
        <taxon>Bacteroidota</taxon>
        <taxon>Cytophagia</taxon>
        <taxon>Cytophagales</taxon>
        <taxon>Hymenobacteraceae</taxon>
        <taxon>Hymenobacter</taxon>
    </lineage>
</organism>
<sequence>MEKADWIFIGLMLFGAVLVTVSLLRKQLHSRLEQEGRTAEGTVISIEYVSTRSAHYHPVVRYWTPEQEWITATAIFGTQFPRFREGDTVKVRYDPAEPTSFTVEGADSGATAWVSLFFGIGIMFYAFLLYFHLL</sequence>
<evidence type="ECO:0000313" key="4">
    <source>
        <dbReference type="Proteomes" id="UP000282184"/>
    </source>
</evidence>
<evidence type="ECO:0000259" key="2">
    <source>
        <dbReference type="Pfam" id="PF12158"/>
    </source>
</evidence>
<feature type="transmembrane region" description="Helical" evidence="1">
    <location>
        <begin position="110"/>
        <end position="133"/>
    </location>
</feature>
<evidence type="ECO:0000256" key="1">
    <source>
        <dbReference type="SAM" id="Phobius"/>
    </source>
</evidence>
<name>A0A3S0QFQ4_9BACT</name>
<dbReference type="OrthoDB" id="884541at2"/>
<dbReference type="AlphaFoldDB" id="A0A3S0QFQ4"/>
<keyword evidence="1" id="KW-0472">Membrane</keyword>
<keyword evidence="1" id="KW-1133">Transmembrane helix</keyword>
<gene>
    <name evidence="3" type="ORF">EJV47_20930</name>
</gene>
<dbReference type="Pfam" id="PF12158">
    <property type="entry name" value="DUF3592"/>
    <property type="match status" value="1"/>
</dbReference>